<dbReference type="Gene3D" id="2.40.260.10">
    <property type="entry name" value="Sortase"/>
    <property type="match status" value="1"/>
</dbReference>
<evidence type="ECO:0000313" key="5">
    <source>
        <dbReference type="EMBL" id="ESL03576.1"/>
    </source>
</evidence>
<dbReference type="AlphaFoldDB" id="V2Y7E2"/>
<keyword evidence="6" id="KW-1185">Reference proteome</keyword>
<evidence type="ECO:0000313" key="6">
    <source>
        <dbReference type="Proteomes" id="UP000018227"/>
    </source>
</evidence>
<dbReference type="InterPro" id="IPR005754">
    <property type="entry name" value="Sortase"/>
</dbReference>
<feature type="active site" description="Acyl-thioester intermediate" evidence="4">
    <location>
        <position position="207"/>
    </location>
</feature>
<evidence type="ECO:0000256" key="2">
    <source>
        <dbReference type="ARBA" id="ARBA00022801"/>
    </source>
</evidence>
<evidence type="ECO:0000256" key="3">
    <source>
        <dbReference type="ARBA" id="ARBA00022807"/>
    </source>
</evidence>
<protein>
    <submittedName>
        <fullName evidence="5">Sortase family protein</fullName>
    </submittedName>
</protein>
<keyword evidence="3" id="KW-0788">Thiol protease</keyword>
<dbReference type="eggNOG" id="COG3764">
    <property type="taxonomic scope" value="Bacteria"/>
</dbReference>
<dbReference type="Proteomes" id="UP000018227">
    <property type="component" value="Unassembled WGS sequence"/>
</dbReference>
<dbReference type="Pfam" id="PF04203">
    <property type="entry name" value="Sortase"/>
    <property type="match status" value="1"/>
</dbReference>
<dbReference type="GO" id="GO:0006508">
    <property type="term" value="P:proteolysis"/>
    <property type="evidence" value="ECO:0007669"/>
    <property type="project" value="UniProtKB-KW"/>
</dbReference>
<feature type="active site" description="Proton donor/acceptor" evidence="4">
    <location>
        <position position="141"/>
    </location>
</feature>
<dbReference type="STRING" id="592026.GCWU0000282_001288"/>
<dbReference type="InterPro" id="IPR042007">
    <property type="entry name" value="Sortase_A"/>
</dbReference>
<gene>
    <name evidence="5" type="ORF">GCWU0000282_001288</name>
</gene>
<accession>V2Y7E2</accession>
<dbReference type="SUPFAM" id="SSF63817">
    <property type="entry name" value="Sortase"/>
    <property type="match status" value="1"/>
</dbReference>
<evidence type="ECO:0000256" key="4">
    <source>
        <dbReference type="PIRSR" id="PIRSR605754-1"/>
    </source>
</evidence>
<dbReference type="EMBL" id="ACIL03000009">
    <property type="protein sequence ID" value="ESL03576.1"/>
    <property type="molecule type" value="Genomic_DNA"/>
</dbReference>
<dbReference type="CDD" id="cd06165">
    <property type="entry name" value="Sortase_A"/>
    <property type="match status" value="1"/>
</dbReference>
<organism evidence="5 6">
    <name type="scientific">Catonella morbi ATCC 51271</name>
    <dbReference type="NCBI Taxonomy" id="592026"/>
    <lineage>
        <taxon>Bacteria</taxon>
        <taxon>Bacillati</taxon>
        <taxon>Bacillota</taxon>
        <taxon>Clostridia</taxon>
        <taxon>Lachnospirales</taxon>
        <taxon>Lachnospiraceae</taxon>
        <taxon>Catonella</taxon>
    </lineage>
</organism>
<keyword evidence="2" id="KW-0378">Hydrolase</keyword>
<dbReference type="GO" id="GO:0008234">
    <property type="term" value="F:cysteine-type peptidase activity"/>
    <property type="evidence" value="ECO:0007669"/>
    <property type="project" value="UniProtKB-KW"/>
</dbReference>
<proteinExistence type="predicted"/>
<keyword evidence="1" id="KW-0645">Protease</keyword>
<dbReference type="NCBIfam" id="TIGR01076">
    <property type="entry name" value="sortase_fam"/>
    <property type="match status" value="1"/>
</dbReference>
<name>V2Y7E2_9FIRM</name>
<reference evidence="5 6" key="1">
    <citation type="submission" date="2013-06" db="EMBL/GenBank/DDBJ databases">
        <authorList>
            <person name="Weinstock G."/>
            <person name="Sodergren E."/>
            <person name="Clifton S."/>
            <person name="Fulton L."/>
            <person name="Fulton B."/>
            <person name="Courtney L."/>
            <person name="Fronick C."/>
            <person name="Harrison M."/>
            <person name="Strong C."/>
            <person name="Farmer C."/>
            <person name="Delahaunty K."/>
            <person name="Markovic C."/>
            <person name="Hall O."/>
            <person name="Minx P."/>
            <person name="Tomlinson C."/>
            <person name="Mitreva M."/>
            <person name="Nelson J."/>
            <person name="Hou S."/>
            <person name="Wollam A."/>
            <person name="Pepin K.H."/>
            <person name="Johnson M."/>
            <person name="Bhonagiri V."/>
            <person name="Nash W.E."/>
            <person name="Warren W."/>
            <person name="Chinwalla A."/>
            <person name="Mardis E.R."/>
            <person name="Wilson R.K."/>
        </authorList>
    </citation>
    <scope>NUCLEOTIDE SEQUENCE [LARGE SCALE GENOMIC DNA]</scope>
    <source>
        <strain evidence="5 6">ATCC 51271</strain>
    </source>
</reference>
<comment type="caution">
    <text evidence="5">The sequence shown here is derived from an EMBL/GenBank/DDBJ whole genome shotgun (WGS) entry which is preliminary data.</text>
</comment>
<dbReference type="HOGENOM" id="CLU_045680_4_1_9"/>
<sequence length="238" mass="27042">MLKDKTNMKILRKIIFLLLVISGVILILLPTYSKIKLRDEVQTAVKVIEEVTPEEIKENEAKEQPEEIFNFEQVEEISPTATFLDNRPIDKSLLIGQLVIPSLEINLCIFKGTTNYNLLRGIGTMKADDKMGEGNYTLAGHNNGDKKLLFGSLMDIKKGAIVRITDKTDIYEYKIYDTKVVESTALDLLENAEADKVGKPIISLMTCDKGTWTSNRFFALGKYVKKYKYDKETMESKE</sequence>
<evidence type="ECO:0000256" key="1">
    <source>
        <dbReference type="ARBA" id="ARBA00022670"/>
    </source>
</evidence>
<dbReference type="InterPro" id="IPR023365">
    <property type="entry name" value="Sortase_dom-sf"/>
</dbReference>